<evidence type="ECO:0000313" key="1">
    <source>
        <dbReference type="EMBL" id="WTU76741.1"/>
    </source>
</evidence>
<dbReference type="EMBL" id="CP108264">
    <property type="protein sequence ID" value="WTU76741.1"/>
    <property type="molecule type" value="Genomic_DNA"/>
</dbReference>
<proteinExistence type="predicted"/>
<organism evidence="1">
    <name type="scientific">Streptomyces sp. NBC_00049</name>
    <dbReference type="NCBI Taxonomy" id="2903617"/>
    <lineage>
        <taxon>Bacteria</taxon>
        <taxon>Bacillati</taxon>
        <taxon>Actinomycetota</taxon>
        <taxon>Actinomycetes</taxon>
        <taxon>Kitasatosporales</taxon>
        <taxon>Streptomycetaceae</taxon>
        <taxon>Streptomyces</taxon>
    </lineage>
</organism>
<reference evidence="1" key="1">
    <citation type="submission" date="2022-10" db="EMBL/GenBank/DDBJ databases">
        <title>The complete genomes of actinobacterial strains from the NBC collection.</title>
        <authorList>
            <person name="Joergensen T.S."/>
            <person name="Alvarez Arevalo M."/>
            <person name="Sterndorff E.B."/>
            <person name="Faurdal D."/>
            <person name="Vuksanovic O."/>
            <person name="Mourched A.-S."/>
            <person name="Charusanti P."/>
            <person name="Shaw S."/>
            <person name="Blin K."/>
            <person name="Weber T."/>
        </authorList>
    </citation>
    <scope>NUCLEOTIDE SEQUENCE</scope>
    <source>
        <strain evidence="1">NBC_00049</strain>
    </source>
</reference>
<dbReference type="AlphaFoldDB" id="A0AAU2JY97"/>
<accession>A0AAU2JY97</accession>
<sequence length="118" mass="13338">MRTRELRFGLYADEEGLAWVKKRIEEAAGSRSARIIGETVARTLPGGELSTADMYDFLAEQWAVEHPAQNSGSRQPIELRVRLRCSLRTRRAIRKAVIKALCPLEMASHTCRVPWMAA</sequence>
<name>A0AAU2JY97_9ACTN</name>
<protein>
    <submittedName>
        <fullName evidence="1">Uncharacterized protein</fullName>
    </submittedName>
</protein>
<gene>
    <name evidence="1" type="ORF">OG327_27325</name>
</gene>